<reference evidence="4 5" key="1">
    <citation type="submission" date="2019-11" db="EMBL/GenBank/DDBJ databases">
        <title>Comparative genomics of hydrocarbon-degrading Desulfosarcina strains.</title>
        <authorList>
            <person name="Watanabe M."/>
            <person name="Kojima H."/>
            <person name="Fukui M."/>
        </authorList>
    </citation>
    <scope>NUCLEOTIDE SEQUENCE [LARGE SCALE GENOMIC DNA]</scope>
    <source>
        <strain evidence="4 5">PP31</strain>
    </source>
</reference>
<dbReference type="Proteomes" id="UP000427769">
    <property type="component" value="Chromosome"/>
</dbReference>
<dbReference type="InterPro" id="IPR012674">
    <property type="entry name" value="Calycin"/>
</dbReference>
<dbReference type="EMBL" id="AP021875">
    <property type="protein sequence ID" value="BBO78459.1"/>
    <property type="molecule type" value="Genomic_DNA"/>
</dbReference>
<feature type="chain" id="PRO_5024528241" evidence="2">
    <location>
        <begin position="27"/>
        <end position="183"/>
    </location>
</feature>
<sequence>MIRTTKWILTIALLLCISNLSGVAAAAEKSGPLVTVPYVDLHRYLGKWYEIASYPAWFQRGCTGSTAEYALLPDGRIRVINRCYKNSLDGQLKESTGKAEVVDRASNARLKVCFFWPFKGDYWIIDLDPVYQWAVVGVPSRKYLWILSRTPSMDEGLYNGILHRLNAQGYDPSLLRRTPQPTE</sequence>
<evidence type="ECO:0000256" key="1">
    <source>
        <dbReference type="ARBA" id="ARBA00006889"/>
    </source>
</evidence>
<name>A0A5K7ZE65_9BACT</name>
<dbReference type="Pfam" id="PF08212">
    <property type="entry name" value="Lipocalin_2"/>
    <property type="match status" value="1"/>
</dbReference>
<accession>A0A5K7ZE65</accession>
<evidence type="ECO:0000313" key="5">
    <source>
        <dbReference type="Proteomes" id="UP000427769"/>
    </source>
</evidence>
<proteinExistence type="inferred from homology"/>
<organism evidence="4 5">
    <name type="scientific">Desulfosarcina widdelii</name>
    <dbReference type="NCBI Taxonomy" id="947919"/>
    <lineage>
        <taxon>Bacteria</taxon>
        <taxon>Pseudomonadati</taxon>
        <taxon>Thermodesulfobacteriota</taxon>
        <taxon>Desulfobacteria</taxon>
        <taxon>Desulfobacterales</taxon>
        <taxon>Desulfosarcinaceae</taxon>
        <taxon>Desulfosarcina</taxon>
    </lineage>
</organism>
<feature type="domain" description="Lipocalin/cytosolic fatty-acid binding" evidence="3">
    <location>
        <begin position="39"/>
        <end position="180"/>
    </location>
</feature>
<dbReference type="InterPro" id="IPR022271">
    <property type="entry name" value="Lipocalin_ApoD"/>
</dbReference>
<evidence type="ECO:0000256" key="2">
    <source>
        <dbReference type="PIRNR" id="PIRNR036893"/>
    </source>
</evidence>
<dbReference type="PIRSF" id="PIRSF036893">
    <property type="entry name" value="Lipocalin_ApoD"/>
    <property type="match status" value="1"/>
</dbReference>
<dbReference type="PANTHER" id="PTHR10612:SF34">
    <property type="entry name" value="APOLIPOPROTEIN D"/>
    <property type="match status" value="1"/>
</dbReference>
<dbReference type="CDD" id="cd19438">
    <property type="entry name" value="lipocalin_Blc-like"/>
    <property type="match status" value="1"/>
</dbReference>
<dbReference type="InterPro" id="IPR002446">
    <property type="entry name" value="Lipocalin_bac"/>
</dbReference>
<dbReference type="AlphaFoldDB" id="A0A5K7ZE65"/>
<evidence type="ECO:0000259" key="3">
    <source>
        <dbReference type="Pfam" id="PF08212"/>
    </source>
</evidence>
<dbReference type="PANTHER" id="PTHR10612">
    <property type="entry name" value="APOLIPOPROTEIN D"/>
    <property type="match status" value="1"/>
</dbReference>
<dbReference type="RefSeq" id="WP_155307090.1">
    <property type="nucleotide sequence ID" value="NZ_AP021875.1"/>
</dbReference>
<evidence type="ECO:0000313" key="4">
    <source>
        <dbReference type="EMBL" id="BBO78459.1"/>
    </source>
</evidence>
<dbReference type="SUPFAM" id="SSF50814">
    <property type="entry name" value="Lipocalins"/>
    <property type="match status" value="1"/>
</dbReference>
<dbReference type="Gene3D" id="2.40.128.20">
    <property type="match status" value="1"/>
</dbReference>
<gene>
    <name evidence="4" type="ORF">DSCW_58760</name>
</gene>
<dbReference type="OrthoDB" id="9793905at2"/>
<keyword evidence="5" id="KW-1185">Reference proteome</keyword>
<dbReference type="InterPro" id="IPR000566">
    <property type="entry name" value="Lipocln_cytosolic_FA-bd_dom"/>
</dbReference>
<dbReference type="InterPro" id="IPR047202">
    <property type="entry name" value="Lipocalin_Blc-like_dom"/>
</dbReference>
<dbReference type="GO" id="GO:0006950">
    <property type="term" value="P:response to stress"/>
    <property type="evidence" value="ECO:0007669"/>
    <property type="project" value="UniProtKB-ARBA"/>
</dbReference>
<keyword evidence="2" id="KW-0732">Signal</keyword>
<feature type="signal peptide" evidence="2">
    <location>
        <begin position="1"/>
        <end position="26"/>
    </location>
</feature>
<dbReference type="PRINTS" id="PR01171">
    <property type="entry name" value="BCTLIPOCALIN"/>
</dbReference>
<comment type="similarity">
    <text evidence="1 2">Belongs to the calycin superfamily. Lipocalin family.</text>
</comment>
<protein>
    <submittedName>
        <fullName evidence="4">Membrane protein</fullName>
    </submittedName>
</protein>
<dbReference type="KEGG" id="dwd:DSCW_58760"/>